<accession>A0A1J1IPV2</accession>
<gene>
    <name evidence="1" type="ORF">CLUMA_CG014582</name>
</gene>
<sequence length="89" mass="9800">MQSISRLIKITCVHCLIKLNLSELYVLVMSDKHLRCCQSLLKWGKFFLKTFVSSHFTGGGGEKIVSSGRMLSGGKFSLSDTKGNSFGLP</sequence>
<keyword evidence="2" id="KW-1185">Reference proteome</keyword>
<proteinExistence type="predicted"/>
<reference evidence="1 2" key="1">
    <citation type="submission" date="2015-04" db="EMBL/GenBank/DDBJ databases">
        <authorList>
            <person name="Syromyatnikov M.Y."/>
            <person name="Popov V.N."/>
        </authorList>
    </citation>
    <scope>NUCLEOTIDE SEQUENCE [LARGE SCALE GENOMIC DNA]</scope>
</reference>
<evidence type="ECO:0000313" key="2">
    <source>
        <dbReference type="Proteomes" id="UP000183832"/>
    </source>
</evidence>
<name>A0A1J1IPV2_9DIPT</name>
<dbReference type="Proteomes" id="UP000183832">
    <property type="component" value="Unassembled WGS sequence"/>
</dbReference>
<organism evidence="1 2">
    <name type="scientific">Clunio marinus</name>
    <dbReference type="NCBI Taxonomy" id="568069"/>
    <lineage>
        <taxon>Eukaryota</taxon>
        <taxon>Metazoa</taxon>
        <taxon>Ecdysozoa</taxon>
        <taxon>Arthropoda</taxon>
        <taxon>Hexapoda</taxon>
        <taxon>Insecta</taxon>
        <taxon>Pterygota</taxon>
        <taxon>Neoptera</taxon>
        <taxon>Endopterygota</taxon>
        <taxon>Diptera</taxon>
        <taxon>Nematocera</taxon>
        <taxon>Chironomoidea</taxon>
        <taxon>Chironomidae</taxon>
        <taxon>Clunio</taxon>
    </lineage>
</organism>
<dbReference type="EMBL" id="CVRI01000055">
    <property type="protein sequence ID" value="CRL01572.1"/>
    <property type="molecule type" value="Genomic_DNA"/>
</dbReference>
<dbReference type="AlphaFoldDB" id="A0A1J1IPV2"/>
<evidence type="ECO:0000313" key="1">
    <source>
        <dbReference type="EMBL" id="CRL01572.1"/>
    </source>
</evidence>
<protein>
    <submittedName>
        <fullName evidence="1">CLUMA_CG014582, isoform A</fullName>
    </submittedName>
</protein>